<accession>A0A1F6NLC9</accession>
<comment type="caution">
    <text evidence="1">The sequence shown here is derived from an EMBL/GenBank/DDBJ whole genome shotgun (WGS) entry which is preliminary data.</text>
</comment>
<dbReference type="InterPro" id="IPR024524">
    <property type="entry name" value="DUF3800"/>
</dbReference>
<gene>
    <name evidence="1" type="ORF">A2261_01815</name>
</gene>
<dbReference type="EMBL" id="MFQR01000004">
    <property type="protein sequence ID" value="OGH84711.1"/>
    <property type="molecule type" value="Genomic_DNA"/>
</dbReference>
<organism evidence="1 2">
    <name type="scientific">Candidatus Magasanikbacteria bacterium RIFOXYA2_FULL_44_8</name>
    <dbReference type="NCBI Taxonomy" id="1798696"/>
    <lineage>
        <taxon>Bacteria</taxon>
        <taxon>Candidatus Magasanikiibacteriota</taxon>
    </lineage>
</organism>
<proteinExistence type="predicted"/>
<evidence type="ECO:0000313" key="1">
    <source>
        <dbReference type="EMBL" id="OGH84711.1"/>
    </source>
</evidence>
<name>A0A1F6NLC9_9BACT</name>
<dbReference type="Pfam" id="PF12686">
    <property type="entry name" value="DUF3800"/>
    <property type="match status" value="1"/>
</dbReference>
<reference evidence="1 2" key="1">
    <citation type="journal article" date="2016" name="Nat. Commun.">
        <title>Thousands of microbial genomes shed light on interconnected biogeochemical processes in an aquifer system.</title>
        <authorList>
            <person name="Anantharaman K."/>
            <person name="Brown C.T."/>
            <person name="Hug L.A."/>
            <person name="Sharon I."/>
            <person name="Castelle C.J."/>
            <person name="Probst A.J."/>
            <person name="Thomas B.C."/>
            <person name="Singh A."/>
            <person name="Wilkins M.J."/>
            <person name="Karaoz U."/>
            <person name="Brodie E.L."/>
            <person name="Williams K.H."/>
            <person name="Hubbard S.S."/>
            <person name="Banfield J.F."/>
        </authorList>
    </citation>
    <scope>NUCLEOTIDE SEQUENCE [LARGE SCALE GENOMIC DNA]</scope>
</reference>
<protein>
    <recommendedName>
        <fullName evidence="3">DUF3800 domain-containing protein</fullName>
    </recommendedName>
</protein>
<sequence>MWYLYLDESGDLGFDFVNKKPSKFFTVSILAVSCQDANRKLIKAAKITLRRKLNHSKYQKRIAQELKGTGTTIDIKKYFYSKAKDIRFGVYSVTLNKKKVYERLTKEKSRVYNYISRKVLDKIPFEKNSGDRVQLILDKSMAKPEIAEFNTYIRRALEGRLSPSVPLDIYHWLSHENYGLQIADLFCWGIFQKYERNNAEWFDVYKSKVILDEQFL</sequence>
<dbReference type="Proteomes" id="UP000177803">
    <property type="component" value="Unassembled WGS sequence"/>
</dbReference>
<dbReference type="AlphaFoldDB" id="A0A1F6NLC9"/>
<evidence type="ECO:0008006" key="3">
    <source>
        <dbReference type="Google" id="ProtNLM"/>
    </source>
</evidence>
<evidence type="ECO:0000313" key="2">
    <source>
        <dbReference type="Proteomes" id="UP000177803"/>
    </source>
</evidence>